<sequence length="171" mass="18603">EQARIGNRVKQEALDGPLVFPPAFAISPLARFCHVKDLPTYDAYKPPRLIYASSGRATMLPAKHTITTHSLRTASMGRAVVGRGFALSTSCRHGLKESSGPTAADLDRHKQDSLAKQRRGAGHWKPELASDSEEAVRADRAPPEDVAGMQQRTKLSAEETRRAGTSTRDAM</sequence>
<protein>
    <submittedName>
        <fullName evidence="2">Uncharacterized protein</fullName>
    </submittedName>
</protein>
<feature type="non-terminal residue" evidence="2">
    <location>
        <position position="1"/>
    </location>
</feature>
<accession>A0A2K3QDK5</accession>
<evidence type="ECO:0000313" key="2">
    <source>
        <dbReference type="EMBL" id="PNY25620.1"/>
    </source>
</evidence>
<dbReference type="OrthoDB" id="529205at2759"/>
<evidence type="ECO:0000313" key="3">
    <source>
        <dbReference type="Proteomes" id="UP000236621"/>
    </source>
</evidence>
<comment type="caution">
    <text evidence="2">The sequence shown here is derived from an EMBL/GenBank/DDBJ whole genome shotgun (WGS) entry which is preliminary data.</text>
</comment>
<gene>
    <name evidence="2" type="ORF">TCAP_04443</name>
</gene>
<dbReference type="Proteomes" id="UP000236621">
    <property type="component" value="Unassembled WGS sequence"/>
</dbReference>
<evidence type="ECO:0000256" key="1">
    <source>
        <dbReference type="SAM" id="MobiDB-lite"/>
    </source>
</evidence>
<feature type="region of interest" description="Disordered" evidence="1">
    <location>
        <begin position="92"/>
        <end position="171"/>
    </location>
</feature>
<organism evidence="2 3">
    <name type="scientific">Tolypocladium capitatum</name>
    <dbReference type="NCBI Taxonomy" id="45235"/>
    <lineage>
        <taxon>Eukaryota</taxon>
        <taxon>Fungi</taxon>
        <taxon>Dikarya</taxon>
        <taxon>Ascomycota</taxon>
        <taxon>Pezizomycotina</taxon>
        <taxon>Sordariomycetes</taxon>
        <taxon>Hypocreomycetidae</taxon>
        <taxon>Hypocreales</taxon>
        <taxon>Ophiocordycipitaceae</taxon>
        <taxon>Tolypocladium</taxon>
    </lineage>
</organism>
<reference evidence="2 3" key="1">
    <citation type="submission" date="2017-08" db="EMBL/GenBank/DDBJ databases">
        <title>Harnessing the power of phylogenomics to disentangle the directionality and signatures of interkingdom host jumping in the parasitic fungal genus Tolypocladium.</title>
        <authorList>
            <person name="Quandt C.A."/>
            <person name="Patterson W."/>
            <person name="Spatafora J.W."/>
        </authorList>
    </citation>
    <scope>NUCLEOTIDE SEQUENCE [LARGE SCALE GENOMIC DNA]</scope>
    <source>
        <strain evidence="2 3">CBS 113982</strain>
    </source>
</reference>
<dbReference type="EMBL" id="NRSZ01000701">
    <property type="protein sequence ID" value="PNY25620.1"/>
    <property type="molecule type" value="Genomic_DNA"/>
</dbReference>
<dbReference type="AlphaFoldDB" id="A0A2K3QDK5"/>
<name>A0A2K3QDK5_9HYPO</name>
<proteinExistence type="predicted"/>
<keyword evidence="3" id="KW-1185">Reference proteome</keyword>
<feature type="compositionally biased region" description="Basic and acidic residues" evidence="1">
    <location>
        <begin position="124"/>
        <end position="143"/>
    </location>
</feature>
<feature type="compositionally biased region" description="Basic and acidic residues" evidence="1">
    <location>
        <begin position="105"/>
        <end position="115"/>
    </location>
</feature>